<dbReference type="Proteomes" id="UP000246085">
    <property type="component" value="Chromosome BRAD3257"/>
</dbReference>
<evidence type="ECO:0000313" key="1">
    <source>
        <dbReference type="EMBL" id="SPP97662.1"/>
    </source>
</evidence>
<gene>
    <name evidence="1" type="ORF">BRAD3257_6783</name>
</gene>
<dbReference type="Gene3D" id="3.10.620.30">
    <property type="match status" value="1"/>
</dbReference>
<reference evidence="1 2" key="1">
    <citation type="submission" date="2018-03" db="EMBL/GenBank/DDBJ databases">
        <authorList>
            <person name="Gully D."/>
        </authorList>
    </citation>
    <scope>NUCLEOTIDE SEQUENCE [LARGE SCALE GENOMIC DNA]</scope>
    <source>
        <strain evidence="1">ORS3257</strain>
    </source>
</reference>
<dbReference type="PANTHER" id="PTHR39327:SF1">
    <property type="entry name" value="BLR5470 PROTEIN"/>
    <property type="match status" value="1"/>
</dbReference>
<dbReference type="Pfam" id="PF06035">
    <property type="entry name" value="Peptidase_C93"/>
    <property type="match status" value="1"/>
</dbReference>
<dbReference type="AlphaFoldDB" id="A0A2U3Q8B6"/>
<evidence type="ECO:0000313" key="2">
    <source>
        <dbReference type="Proteomes" id="UP000246085"/>
    </source>
</evidence>
<accession>A0A2U3Q8B6</accession>
<protein>
    <submittedName>
        <fullName evidence="1">Putative periplasmic protein</fullName>
    </submittedName>
</protein>
<dbReference type="KEGG" id="bvz:BRAD3257_6783"/>
<dbReference type="EMBL" id="LS398110">
    <property type="protein sequence ID" value="SPP97662.1"/>
    <property type="molecule type" value="Genomic_DNA"/>
</dbReference>
<proteinExistence type="predicted"/>
<name>A0A2U3Q8B6_9BRAD</name>
<dbReference type="RefSeq" id="WP_122404987.1">
    <property type="nucleotide sequence ID" value="NZ_LS398110.1"/>
</dbReference>
<dbReference type="PANTHER" id="PTHR39327">
    <property type="match status" value="1"/>
</dbReference>
<sequence length="187" mass="21371">MIRFAASTLAIIYWICGQPAYCGFEQQVAAPLSFALFCVRYPEDCQQHGDLRNIDFRSRSQRWRELNQINSMVNFSIMPKALAASRNDYDWQIFPSEGNCADYAVTKRHLLLRAGWPSSSLLLAEVGIRTTGEHHLVLLVREGRAILVLDNLSTVILNVNEASDQYAFLRIQSNHDPQLWTRRLTVS</sequence>
<dbReference type="InterPro" id="IPR010319">
    <property type="entry name" value="Transglutaminase-like_Cys_pept"/>
</dbReference>
<organism evidence="1 2">
    <name type="scientific">Bradyrhizobium vignae</name>
    <dbReference type="NCBI Taxonomy" id="1549949"/>
    <lineage>
        <taxon>Bacteria</taxon>
        <taxon>Pseudomonadati</taxon>
        <taxon>Pseudomonadota</taxon>
        <taxon>Alphaproteobacteria</taxon>
        <taxon>Hyphomicrobiales</taxon>
        <taxon>Nitrobacteraceae</taxon>
        <taxon>Bradyrhizobium</taxon>
    </lineage>
</organism>